<dbReference type="Pfam" id="PF00378">
    <property type="entry name" value="ECH_1"/>
    <property type="match status" value="1"/>
</dbReference>
<evidence type="ECO:0000313" key="5">
    <source>
        <dbReference type="EMBL" id="KHK88127.1"/>
    </source>
</evidence>
<protein>
    <submittedName>
        <fullName evidence="5">Enoyl-CoA hydratase</fullName>
        <ecNumber evidence="5">4.2.1.17</ecNumber>
    </submittedName>
</protein>
<proteinExistence type="inferred from homology"/>
<dbReference type="STRING" id="1348853.LK12_23350"/>
<dbReference type="GO" id="GO:0004300">
    <property type="term" value="F:enoyl-CoA hydratase activity"/>
    <property type="evidence" value="ECO:0007669"/>
    <property type="project" value="UniProtKB-EC"/>
</dbReference>
<evidence type="ECO:0000256" key="2">
    <source>
        <dbReference type="ARBA" id="ARBA00023098"/>
    </source>
</evidence>
<name>A0A0B1ZFX5_9SPHN</name>
<dbReference type="EC" id="4.2.1.17" evidence="5"/>
<dbReference type="EMBL" id="JTDI01000028">
    <property type="protein sequence ID" value="KHK88127.1"/>
    <property type="molecule type" value="Genomic_DNA"/>
</dbReference>
<comment type="caution">
    <text evidence="5">The sequence shown here is derived from an EMBL/GenBank/DDBJ whole genome shotgun (WGS) entry which is preliminary data.</text>
</comment>
<dbReference type="PANTHER" id="PTHR11941">
    <property type="entry name" value="ENOYL-COA HYDRATASE-RELATED"/>
    <property type="match status" value="1"/>
</dbReference>
<keyword evidence="3 5" id="KW-0456">Lyase</keyword>
<dbReference type="AlphaFoldDB" id="A0A0B1ZFX5"/>
<dbReference type="OrthoDB" id="7225138at2"/>
<dbReference type="Gene3D" id="3.90.226.10">
    <property type="entry name" value="2-enoyl-CoA Hydratase, Chain A, domain 1"/>
    <property type="match status" value="1"/>
</dbReference>
<dbReference type="SUPFAM" id="SSF52096">
    <property type="entry name" value="ClpP/crotonase"/>
    <property type="match status" value="1"/>
</dbReference>
<sequence length="259" mass="27495">MTGAPVKVEREGHLTIITIDRPEARNALDAEAQRLMAAVMDDFSRDDEQWVAIVTATGDKAFCAGHDLRQQAETGDLFTPESGFGGLTARANLDKPVIAGVNGPAFGGGFEMVLAADIVVAADSAFFALPEPLVGLAALAGGIQRLPRLIGTIRANGILLTGRRVPALEALQLGLVNEIVPPGEVLAAARAWADRILACSPMSIRATKQAIRLSDGKDCLAAMREEWAWPAMVAMLESQDAQEGPLAFTQKRKPAWKGC</sequence>
<dbReference type="CDD" id="cd06558">
    <property type="entry name" value="crotonase-like"/>
    <property type="match status" value="1"/>
</dbReference>
<evidence type="ECO:0000313" key="6">
    <source>
        <dbReference type="Proteomes" id="UP000031057"/>
    </source>
</evidence>
<organism evidence="5 6">
    <name type="scientific">Novosphingobium malaysiense</name>
    <dbReference type="NCBI Taxonomy" id="1348853"/>
    <lineage>
        <taxon>Bacteria</taxon>
        <taxon>Pseudomonadati</taxon>
        <taxon>Pseudomonadota</taxon>
        <taxon>Alphaproteobacteria</taxon>
        <taxon>Sphingomonadales</taxon>
        <taxon>Sphingomonadaceae</taxon>
        <taxon>Novosphingobium</taxon>
    </lineage>
</organism>
<keyword evidence="6" id="KW-1185">Reference proteome</keyword>
<dbReference type="Proteomes" id="UP000031057">
    <property type="component" value="Unassembled WGS sequence"/>
</dbReference>
<dbReference type="FunFam" id="3.90.226.10:FF:000009">
    <property type="entry name" value="Carnitinyl-CoA dehydratase"/>
    <property type="match status" value="1"/>
</dbReference>
<dbReference type="PROSITE" id="PS00166">
    <property type="entry name" value="ENOYL_COA_HYDRATASE"/>
    <property type="match status" value="1"/>
</dbReference>
<dbReference type="InterPro" id="IPR018376">
    <property type="entry name" value="Enoyl-CoA_hyd/isom_CS"/>
</dbReference>
<comment type="similarity">
    <text evidence="1 4">Belongs to the enoyl-CoA hydratase/isomerase family.</text>
</comment>
<dbReference type="InterPro" id="IPR029045">
    <property type="entry name" value="ClpP/crotonase-like_dom_sf"/>
</dbReference>
<reference evidence="5 6" key="1">
    <citation type="submission" date="2014-10" db="EMBL/GenBank/DDBJ databases">
        <title>Genome sequence of Novosphingobium malaysiense MUSC 273(T).</title>
        <authorList>
            <person name="Lee L.-H."/>
        </authorList>
    </citation>
    <scope>NUCLEOTIDE SEQUENCE [LARGE SCALE GENOMIC DNA]</scope>
    <source>
        <strain evidence="5 6">MUSC 273</strain>
    </source>
</reference>
<dbReference type="Gene3D" id="1.10.12.10">
    <property type="entry name" value="Lyase 2-enoyl-coa Hydratase, Chain A, domain 2"/>
    <property type="match status" value="1"/>
</dbReference>
<evidence type="ECO:0000256" key="3">
    <source>
        <dbReference type="ARBA" id="ARBA00023239"/>
    </source>
</evidence>
<evidence type="ECO:0000256" key="1">
    <source>
        <dbReference type="ARBA" id="ARBA00005254"/>
    </source>
</evidence>
<dbReference type="InterPro" id="IPR001753">
    <property type="entry name" value="Enoyl-CoA_hydra/iso"/>
</dbReference>
<keyword evidence="2" id="KW-0443">Lipid metabolism</keyword>
<dbReference type="RefSeq" id="WP_039290708.1">
    <property type="nucleotide sequence ID" value="NZ_JTDI01000028.1"/>
</dbReference>
<evidence type="ECO:0000256" key="4">
    <source>
        <dbReference type="RuleBase" id="RU003707"/>
    </source>
</evidence>
<gene>
    <name evidence="5" type="ORF">LK12_23350</name>
</gene>
<accession>A0A0B1ZFX5</accession>
<dbReference type="PANTHER" id="PTHR11941:SF169">
    <property type="entry name" value="(7AS)-7A-METHYL-1,5-DIOXO-2,3,5,6,7,7A-HEXAHYDRO-1H-INDENE-CARBOXYL-COA HYDROLASE"/>
    <property type="match status" value="1"/>
</dbReference>
<dbReference type="GO" id="GO:0006635">
    <property type="term" value="P:fatty acid beta-oxidation"/>
    <property type="evidence" value="ECO:0007669"/>
    <property type="project" value="TreeGrafter"/>
</dbReference>
<dbReference type="InterPro" id="IPR014748">
    <property type="entry name" value="Enoyl-CoA_hydra_C"/>
</dbReference>